<protein>
    <recommendedName>
        <fullName evidence="4 13">Vitamin B12-dependent ribonucleotide reductase</fullName>
        <ecNumber evidence="3 13">1.17.4.1</ecNumber>
    </recommendedName>
</protein>
<evidence type="ECO:0000256" key="9">
    <source>
        <dbReference type="ARBA" id="ARBA00023157"/>
    </source>
</evidence>
<proteinExistence type="inferred from homology"/>
<dbReference type="STRING" id="1679444.PYTT_2117"/>
<dbReference type="NCBIfam" id="TIGR02504">
    <property type="entry name" value="NrdJ_Z"/>
    <property type="match status" value="1"/>
</dbReference>
<evidence type="ECO:0000256" key="10">
    <source>
        <dbReference type="ARBA" id="ARBA00023285"/>
    </source>
</evidence>
<evidence type="ECO:0000259" key="16">
    <source>
        <dbReference type="Pfam" id="PF08471"/>
    </source>
</evidence>
<dbReference type="EMBL" id="LT629973">
    <property type="protein sequence ID" value="SEH96206.1"/>
    <property type="molecule type" value="Genomic_DNA"/>
</dbReference>
<dbReference type="PANTHER" id="PTHR43371:SF1">
    <property type="entry name" value="RIBONUCLEOSIDE-DIPHOSPHATE REDUCTASE"/>
    <property type="match status" value="1"/>
</dbReference>
<evidence type="ECO:0000256" key="4">
    <source>
        <dbReference type="ARBA" id="ARBA00014409"/>
    </source>
</evidence>
<comment type="similarity">
    <text evidence="2 13">Belongs to the ribonucleoside diphosphate reductase class-2 family.</text>
</comment>
<reference evidence="19" key="1">
    <citation type="submission" date="2016-09" db="EMBL/GenBank/DDBJ databases">
        <authorList>
            <person name="Koehorst J."/>
        </authorList>
    </citation>
    <scope>NUCLEOTIDE SEQUENCE [LARGE SCALE GENOMIC DNA]</scope>
</reference>
<feature type="domain" description="Ribonucleotide reductase large subunit C-terminal" evidence="15">
    <location>
        <begin position="877"/>
        <end position="960"/>
    </location>
</feature>
<dbReference type="Gene3D" id="3.20.70.20">
    <property type="match status" value="3"/>
</dbReference>
<evidence type="ECO:0000256" key="8">
    <source>
        <dbReference type="ARBA" id="ARBA00023002"/>
    </source>
</evidence>
<evidence type="ECO:0000256" key="14">
    <source>
        <dbReference type="SAM" id="MobiDB-lite"/>
    </source>
</evidence>
<evidence type="ECO:0000256" key="3">
    <source>
        <dbReference type="ARBA" id="ARBA00012274"/>
    </source>
</evidence>
<dbReference type="PANTHER" id="PTHR43371">
    <property type="entry name" value="VITAMIN B12-DEPENDENT RIBONUCLEOTIDE REDUCTASE"/>
    <property type="match status" value="1"/>
</dbReference>
<dbReference type="Proteomes" id="UP000176204">
    <property type="component" value="Chromosome I"/>
</dbReference>
<evidence type="ECO:0000256" key="5">
    <source>
        <dbReference type="ARBA" id="ARBA00022628"/>
    </source>
</evidence>
<keyword evidence="19" id="KW-1185">Reference proteome</keyword>
<dbReference type="InterPro" id="IPR013678">
    <property type="entry name" value="RNR_2_N"/>
</dbReference>
<dbReference type="Pfam" id="PF02867">
    <property type="entry name" value="Ribonuc_red_lgC"/>
    <property type="match status" value="2"/>
</dbReference>
<dbReference type="GO" id="GO:0000166">
    <property type="term" value="F:nucleotide binding"/>
    <property type="evidence" value="ECO:0007669"/>
    <property type="project" value="UniProtKB-KW"/>
</dbReference>
<evidence type="ECO:0000256" key="13">
    <source>
        <dbReference type="RuleBase" id="RU364064"/>
    </source>
</evidence>
<keyword evidence="9" id="KW-1015">Disulfide bond</keyword>
<dbReference type="GO" id="GO:0071897">
    <property type="term" value="P:DNA biosynthetic process"/>
    <property type="evidence" value="ECO:0007669"/>
    <property type="project" value="UniProtKB-KW"/>
</dbReference>
<feature type="domain" description="Ribonucleotide reductase class II vitamin B12-dependent N-terminal" evidence="16">
    <location>
        <begin position="101"/>
        <end position="190"/>
    </location>
</feature>
<evidence type="ECO:0000313" key="18">
    <source>
        <dbReference type="EMBL" id="SEH96206.1"/>
    </source>
</evidence>
<comment type="function">
    <text evidence="11 13">Catalyzes the reduction of ribonucleotides to deoxyribonucleotides. May function to provide a pool of deoxyribonucleotide precursors for DNA repair during oxygen limitation and/or for immediate growth after restoration of oxygen.</text>
</comment>
<comment type="cofactor">
    <cofactor evidence="1 13">
        <name>adenosylcob(III)alamin</name>
        <dbReference type="ChEBI" id="CHEBI:18408"/>
    </cofactor>
</comment>
<dbReference type="GO" id="GO:0004748">
    <property type="term" value="F:ribonucleoside-diphosphate reductase activity, thioredoxin disulfide as acceptor"/>
    <property type="evidence" value="ECO:0007669"/>
    <property type="project" value="UniProtKB-EC"/>
</dbReference>
<dbReference type="InterPro" id="IPR050862">
    <property type="entry name" value="RdRp_reductase_class-2"/>
</dbReference>
<evidence type="ECO:0000259" key="17">
    <source>
        <dbReference type="Pfam" id="PF12637"/>
    </source>
</evidence>
<dbReference type="Pfam" id="PF08471">
    <property type="entry name" value="Ribonuc_red_2_N"/>
    <property type="match status" value="1"/>
</dbReference>
<feature type="region of interest" description="Disordered" evidence="14">
    <location>
        <begin position="1164"/>
        <end position="1189"/>
    </location>
</feature>
<name>A0A1H6MF36_9BACT</name>
<dbReference type="SUPFAM" id="SSF51998">
    <property type="entry name" value="PFL-like glycyl radical enzymes"/>
    <property type="match status" value="1"/>
</dbReference>
<dbReference type="GO" id="GO:0031419">
    <property type="term" value="F:cobalamin binding"/>
    <property type="evidence" value="ECO:0007669"/>
    <property type="project" value="UniProtKB-KW"/>
</dbReference>
<keyword evidence="10 13" id="KW-0170">Cobalt</keyword>
<evidence type="ECO:0000256" key="7">
    <source>
        <dbReference type="ARBA" id="ARBA00022741"/>
    </source>
</evidence>
<evidence type="ECO:0000256" key="12">
    <source>
        <dbReference type="ARBA" id="ARBA00047754"/>
    </source>
</evidence>
<evidence type="ECO:0000313" key="19">
    <source>
        <dbReference type="Proteomes" id="UP000176204"/>
    </source>
</evidence>
<gene>
    <name evidence="18" type="ORF">PYTT_2117</name>
</gene>
<evidence type="ECO:0000256" key="6">
    <source>
        <dbReference type="ARBA" id="ARBA00022634"/>
    </source>
</evidence>
<organism evidence="18 19">
    <name type="scientific">Akkermansia glycaniphila</name>
    <dbReference type="NCBI Taxonomy" id="1679444"/>
    <lineage>
        <taxon>Bacteria</taxon>
        <taxon>Pseudomonadati</taxon>
        <taxon>Verrucomicrobiota</taxon>
        <taxon>Verrucomicrobiia</taxon>
        <taxon>Verrucomicrobiales</taxon>
        <taxon>Akkermansiaceae</taxon>
        <taxon>Akkermansia</taxon>
    </lineage>
</organism>
<evidence type="ECO:0000256" key="2">
    <source>
        <dbReference type="ARBA" id="ARBA00007405"/>
    </source>
</evidence>
<evidence type="ECO:0000256" key="1">
    <source>
        <dbReference type="ARBA" id="ARBA00001922"/>
    </source>
</evidence>
<dbReference type="Pfam" id="PF12637">
    <property type="entry name" value="TSCPD"/>
    <property type="match status" value="1"/>
</dbReference>
<dbReference type="InterPro" id="IPR013344">
    <property type="entry name" value="RNR_NrdJ/NrdZ"/>
</dbReference>
<evidence type="ECO:0000256" key="11">
    <source>
        <dbReference type="ARBA" id="ARBA00025437"/>
    </source>
</evidence>
<sequence length="1228" mass="134224">MPENPSTILLTLPLSPDALRTGCFGAGRIIFKVTTMSKKIDTQTTKVAEPEQTVLPLRDGHSLILPPRKSLIGGLRFTRCFSSPTAHPYDQVNWGRRDIRIMDWKSGKTIYERLGVEAPAHWDENAVRITADKYLFGSEPGTPEYEDSFRQIFDRIANTYTVWGWEEGYIESLTDAEVFNEEIKAMLVRQIWAPNSPVWFNIGHWDQWRWGRPDLRDIFIGNGNKAYHTKGALGNLKTHTVASTYEYPQCSACFLTEVKDEMEAILAHLMTEGRVFASGSGIGINISTLRSSKEPIRGKGKSSGPISFDRGWDRMAGSIRSGGKTRRAARMVLMFSDHPDIFTFIETKNRQEDVAKVILREHNVHLELKQLAETKLVAGTPAEKTAARVILSLPLATDVNFDPHMDALLYGETLSHQNANHSVSLKGDFWQALANNGNTYTRWVTNPSHIDRTFRAAELLEKMANSIWENGEPGVHNNDVINLWNPVKSLGSITTSNPCSEYVFLNNTSCNLSSFNAYRFLKKDEDGKATFDADALQHAARLAMVCADLNIERGGFPIPEIAEGTYRFRTTGIGYANVGGALMALGVPYDSDEGRWIAAQLCSMLTAACWKASAEMGRELGSYIEYPNSKKDLQAVLRLHLASQKLSSQMGDGKLAAGEVDKVIDGILSQAAGSLPEAQGLDARFALQAFAKSFVDPTTLNSSRISPALNLAKRALDLWSDVASADVYRNSFVSVMAPTGTISAPLGCYDEGTTSIEPDYTLVKWKQLAGGGSMKMFNRLALEALRTLGYSEAHVREAAFEVAGLDGLITSCNGLVEDVVTHLMGDPCAGEAGPVRHAWRRIALNTDGRPEVQEKITYLVNAANTPAFSADQLAVVNGMSHIESIPWLRKADLAVFDCAATNGNGVRAIAPSGHLRMLGALQPFISGACSKTVNMPVSATRQEIFDSLVMSHELGVKCIALFRAGSKANAVYVVDTPETRQFKANHIWEQLVASGEEAIREIVAEASKPHQRKLPGRRLGQTVKFSVGGQLTGYLTVGVYTDGTCGEVFGRLGQVGSFASGMFEAYCKLLSTALQFGVPLKEVVKGFRNYSFEPSGFCRVGDDSEGDTCTEIRSCASVVDLIAKILAWLFPEGNDYRLRDVFEVSTRDMLAGKETAKISIMPPRMISTPLDQSRPEPAAPASPGKNPPTEAGLNGAAICPQCHSLAYVQDGKCKSCRSCGYKDGGCGE</sequence>
<dbReference type="InterPro" id="IPR000788">
    <property type="entry name" value="RNR_lg_C"/>
</dbReference>
<dbReference type="PRINTS" id="PR01183">
    <property type="entry name" value="RIBORDTASEM1"/>
</dbReference>
<dbReference type="GO" id="GO:0050897">
    <property type="term" value="F:cobalt ion binding"/>
    <property type="evidence" value="ECO:0007669"/>
    <property type="project" value="InterPro"/>
</dbReference>
<dbReference type="AlphaFoldDB" id="A0A1H6MF36"/>
<evidence type="ECO:0000259" key="15">
    <source>
        <dbReference type="Pfam" id="PF02867"/>
    </source>
</evidence>
<dbReference type="EC" id="1.17.4.1" evidence="3 13"/>
<keyword evidence="8 13" id="KW-0560">Oxidoreductase</keyword>
<dbReference type="KEGG" id="agl:PYTT_2117"/>
<accession>A0A1H6MF36</accession>
<keyword evidence="7 13" id="KW-0547">Nucleotide-binding</keyword>
<dbReference type="InterPro" id="IPR024434">
    <property type="entry name" value="TSCPD_dom"/>
</dbReference>
<keyword evidence="6 13" id="KW-0237">DNA synthesis</keyword>
<keyword evidence="5 13" id="KW-0846">Cobalamin</keyword>
<feature type="domain" description="Ribonucleotide reductase large subunit C-terminal" evidence="15">
    <location>
        <begin position="251"/>
        <end position="799"/>
    </location>
</feature>
<comment type="catalytic activity">
    <reaction evidence="12 13">
        <text>a 2'-deoxyribonucleoside 5'-diphosphate + [thioredoxin]-disulfide + H2O = a ribonucleoside 5'-diphosphate + [thioredoxin]-dithiol</text>
        <dbReference type="Rhea" id="RHEA:23252"/>
        <dbReference type="Rhea" id="RHEA-COMP:10698"/>
        <dbReference type="Rhea" id="RHEA-COMP:10700"/>
        <dbReference type="ChEBI" id="CHEBI:15377"/>
        <dbReference type="ChEBI" id="CHEBI:29950"/>
        <dbReference type="ChEBI" id="CHEBI:50058"/>
        <dbReference type="ChEBI" id="CHEBI:57930"/>
        <dbReference type="ChEBI" id="CHEBI:73316"/>
        <dbReference type="EC" id="1.17.4.1"/>
    </reaction>
</comment>
<feature type="domain" description="TSCPD" evidence="17">
    <location>
        <begin position="1020"/>
        <end position="1128"/>
    </location>
</feature>